<evidence type="ECO:0000256" key="2">
    <source>
        <dbReference type="ARBA" id="ARBA00022519"/>
    </source>
</evidence>
<keyword evidence="2" id="KW-1003">Cell membrane</keyword>
<dbReference type="SUPFAM" id="SSF58104">
    <property type="entry name" value="Methyl-accepting chemotaxis protein (MCP) signaling domain"/>
    <property type="match status" value="1"/>
</dbReference>
<comment type="similarity">
    <text evidence="4">Belongs to the methyl-accepting chemotaxis (MCP) protein family.</text>
</comment>
<evidence type="ECO:0000256" key="4">
    <source>
        <dbReference type="ARBA" id="ARBA00029447"/>
    </source>
</evidence>
<dbReference type="InterPro" id="IPR003660">
    <property type="entry name" value="HAMP_dom"/>
</dbReference>
<dbReference type="SMART" id="SM00283">
    <property type="entry name" value="MA"/>
    <property type="match status" value="1"/>
</dbReference>
<dbReference type="PANTHER" id="PTHR32089:SF112">
    <property type="entry name" value="LYSOZYME-LIKE PROTEIN-RELATED"/>
    <property type="match status" value="1"/>
</dbReference>
<evidence type="ECO:0000256" key="5">
    <source>
        <dbReference type="PROSITE-ProRule" id="PRU00284"/>
    </source>
</evidence>
<dbReference type="Gene3D" id="3.30.450.20">
    <property type="entry name" value="PAS domain"/>
    <property type="match status" value="1"/>
</dbReference>
<dbReference type="PROSITE" id="PS51257">
    <property type="entry name" value="PROKAR_LIPOPROTEIN"/>
    <property type="match status" value="1"/>
</dbReference>
<evidence type="ECO:0000256" key="3">
    <source>
        <dbReference type="ARBA" id="ARBA00023224"/>
    </source>
</evidence>
<dbReference type="Gene3D" id="1.10.287.950">
    <property type="entry name" value="Methyl-accepting chemotaxis protein"/>
    <property type="match status" value="1"/>
</dbReference>
<evidence type="ECO:0000313" key="10">
    <source>
        <dbReference type="EMBL" id="XDK24598.1"/>
    </source>
</evidence>
<dbReference type="InterPro" id="IPR000727">
    <property type="entry name" value="T_SNARE_dom"/>
</dbReference>
<dbReference type="CDD" id="cd11386">
    <property type="entry name" value="MCP_signal"/>
    <property type="match status" value="1"/>
</dbReference>
<dbReference type="PROSITE" id="PS50192">
    <property type="entry name" value="T_SNARE"/>
    <property type="match status" value="1"/>
</dbReference>
<dbReference type="EMBL" id="CP162601">
    <property type="protein sequence ID" value="XDK24598.1"/>
    <property type="molecule type" value="Genomic_DNA"/>
</dbReference>
<keyword evidence="6" id="KW-0472">Membrane</keyword>
<sequence length="767" mass="85222">MVSLKKKMLFVISGLSIFSCVVGILVTSNIAIKQIEKDTLERAKSDLTAKRELVSSELKHYLDTIEKQAIVMAEDVSIKEAISDFTQAFDDFPEDAGNIEAIKRYYREQFKAKFEQINRQTVDTSLLYQSLSPTAIALQSQFIALNPSSIGHKDQLDSIDDGSLYDQLHQRYHPTIRKFLQEFGYYDIFLVEPKQGNIVYSVFKELDFATSLDRGPYRNSGIAEAYHQALTLKQGETYITDFKKYLPSYNQAASFISAPIYHDDALLGVLIFQFPIDKVNDILTQNKQWQSRGFGQTGEVYLVGQDHTWRSNSRFFIEHRQDYLNDIRVQDADLAREIELKNSPIILQTALSSSVDLALQGESGFDIHDDYRGIPVLSAFAPIDVGSHRWAIMADIDKAEAYANLEQTRGYIWQTAAITIICVVTVAVLLSLMFANTLTKPLNVLATRFESLSQGEADLTSRLDQSTTPEIQRSVSGFNQFISQVASVFGNVKDSVARIASSSTELGATIEQTSVTLDEQKRSVAQVRQSVSEFKSAVYSINDQTEVALTEAQQARDNTEHCSNRATNAVDNISQLVNELQDSSQSMASLQASVEQISSVLEVINSIAEQTNLLALNAAIESARAGEYGRGFAVVADEVRSLASRTQESTVTISTKMNQLVETVQLSAQSMTRANKSAESGIELVEDVHHSLRDLQISIEKLSGMSADIATSTQSQSQNIERIDETISLLENRASEISDASLNIAQVAHELSDVAENLESETNRYKV</sequence>
<feature type="transmembrane region" description="Helical" evidence="6">
    <location>
        <begin position="411"/>
        <end position="435"/>
    </location>
</feature>
<gene>
    <name evidence="10" type="ORF">AB0763_10375</name>
</gene>
<dbReference type="PANTHER" id="PTHR32089">
    <property type="entry name" value="METHYL-ACCEPTING CHEMOTAXIS PROTEIN MCPB"/>
    <property type="match status" value="1"/>
</dbReference>
<evidence type="ECO:0000259" key="9">
    <source>
        <dbReference type="PROSITE" id="PS50885"/>
    </source>
</evidence>
<dbReference type="RefSeq" id="WP_306100756.1">
    <property type="nucleotide sequence ID" value="NZ_CP162601.1"/>
</dbReference>
<keyword evidence="3 5" id="KW-0807">Transducer</keyword>
<protein>
    <submittedName>
        <fullName evidence="10">Methyl-accepting chemotaxis protein</fullName>
    </submittedName>
</protein>
<keyword evidence="2" id="KW-0997">Cell inner membrane</keyword>
<dbReference type="FunFam" id="1.10.287.950:FF:000001">
    <property type="entry name" value="Methyl-accepting chemotaxis sensory transducer"/>
    <property type="match status" value="1"/>
</dbReference>
<feature type="domain" description="Methyl-accepting transducer" evidence="7">
    <location>
        <begin position="495"/>
        <end position="731"/>
    </location>
</feature>
<dbReference type="GO" id="GO:0007165">
    <property type="term" value="P:signal transduction"/>
    <property type="evidence" value="ECO:0007669"/>
    <property type="project" value="UniProtKB-KW"/>
</dbReference>
<dbReference type="InterPro" id="IPR004089">
    <property type="entry name" value="MCPsignal_dom"/>
</dbReference>
<organism evidence="10">
    <name type="scientific">Vibrio sp. HB236076</name>
    <dbReference type="NCBI Taxonomy" id="3232307"/>
    <lineage>
        <taxon>Bacteria</taxon>
        <taxon>Pseudomonadati</taxon>
        <taxon>Pseudomonadota</taxon>
        <taxon>Gammaproteobacteria</taxon>
        <taxon>Vibrionales</taxon>
        <taxon>Vibrionaceae</taxon>
        <taxon>Vibrio</taxon>
    </lineage>
</organism>
<dbReference type="GO" id="GO:0006935">
    <property type="term" value="P:chemotaxis"/>
    <property type="evidence" value="ECO:0007669"/>
    <property type="project" value="UniProtKB-ARBA"/>
</dbReference>
<comment type="subcellular location">
    <subcellularLocation>
        <location evidence="1">Cell inner membrane</location>
        <topology evidence="1">Multi-pass membrane protein</topology>
    </subcellularLocation>
</comment>
<accession>A0AB39HBZ1</accession>
<dbReference type="KEGG" id="vih:AB0763_10375"/>
<dbReference type="Pfam" id="PF00015">
    <property type="entry name" value="MCPsignal"/>
    <property type="match status" value="1"/>
</dbReference>
<reference evidence="10" key="1">
    <citation type="submission" date="2024-07" db="EMBL/GenBank/DDBJ databases">
        <title>Genome Analysis of a Potential Novel Vibrio Species Secreting pH- and Thermo-stable Alginate Lyase and its Application in Producing Alginate Oligosaccharides.</title>
        <authorList>
            <person name="Huang H."/>
            <person name="Bao K."/>
        </authorList>
    </citation>
    <scope>NUCLEOTIDE SEQUENCE</scope>
    <source>
        <strain evidence="10">HB236076</strain>
    </source>
</reference>
<evidence type="ECO:0000259" key="7">
    <source>
        <dbReference type="PROSITE" id="PS50111"/>
    </source>
</evidence>
<keyword evidence="6" id="KW-0812">Transmembrane</keyword>
<evidence type="ECO:0000259" key="8">
    <source>
        <dbReference type="PROSITE" id="PS50192"/>
    </source>
</evidence>
<dbReference type="PROSITE" id="PS50111">
    <property type="entry name" value="CHEMOTAXIS_TRANSDUC_2"/>
    <property type="match status" value="1"/>
</dbReference>
<feature type="domain" description="T-SNARE coiled-coil homology" evidence="8">
    <location>
        <begin position="682"/>
        <end position="728"/>
    </location>
</feature>
<dbReference type="GO" id="GO:0005886">
    <property type="term" value="C:plasma membrane"/>
    <property type="evidence" value="ECO:0007669"/>
    <property type="project" value="UniProtKB-SubCell"/>
</dbReference>
<feature type="domain" description="HAMP" evidence="9">
    <location>
        <begin position="436"/>
        <end position="490"/>
    </location>
</feature>
<dbReference type="AlphaFoldDB" id="A0AB39HBZ1"/>
<proteinExistence type="inferred from homology"/>
<dbReference type="PROSITE" id="PS50885">
    <property type="entry name" value="HAMP"/>
    <property type="match status" value="1"/>
</dbReference>
<keyword evidence="6" id="KW-1133">Transmembrane helix</keyword>
<evidence type="ECO:0000256" key="1">
    <source>
        <dbReference type="ARBA" id="ARBA00004429"/>
    </source>
</evidence>
<name>A0AB39HBZ1_9VIBR</name>
<evidence type="ECO:0000256" key="6">
    <source>
        <dbReference type="SAM" id="Phobius"/>
    </source>
</evidence>